<keyword evidence="2" id="KW-1185">Reference proteome</keyword>
<protein>
    <submittedName>
        <fullName evidence="1">Uncharacterized protein</fullName>
    </submittedName>
</protein>
<dbReference type="Proteomes" id="UP000253410">
    <property type="component" value="Unassembled WGS sequence"/>
</dbReference>
<accession>A0A365XZR4</accession>
<sequence length="67" mass="8255">MVERAYRRLREMLFLEKKHARYFLQDTCWKRRFAGWSIFCISASGARQRKAGLIQKLWRNSEKRNFN</sequence>
<proteinExistence type="predicted"/>
<dbReference type="AlphaFoldDB" id="A0A365XZR4"/>
<comment type="caution">
    <text evidence="1">The sequence shown here is derived from an EMBL/GenBank/DDBJ whole genome shotgun (WGS) entry which is preliminary data.</text>
</comment>
<name>A0A365XZR4_9BACT</name>
<evidence type="ECO:0000313" key="1">
    <source>
        <dbReference type="EMBL" id="RBL91154.1"/>
    </source>
</evidence>
<gene>
    <name evidence="1" type="ORF">DF182_00590</name>
</gene>
<reference evidence="1 2" key="1">
    <citation type="submission" date="2018-05" db="EMBL/GenBank/DDBJ databases">
        <title>Chitinophaga sp. K3CV102501T nov., isolated from isolated from a monsoon evergreen broad-leaved forest soil.</title>
        <authorList>
            <person name="Lv Y."/>
        </authorList>
    </citation>
    <scope>NUCLEOTIDE SEQUENCE [LARGE SCALE GENOMIC DNA]</scope>
    <source>
        <strain evidence="1 2">GDMCC 1.1325</strain>
    </source>
</reference>
<organism evidence="1 2">
    <name type="scientific">Chitinophaga flava</name>
    <dbReference type="NCBI Taxonomy" id="2259036"/>
    <lineage>
        <taxon>Bacteria</taxon>
        <taxon>Pseudomonadati</taxon>
        <taxon>Bacteroidota</taxon>
        <taxon>Chitinophagia</taxon>
        <taxon>Chitinophagales</taxon>
        <taxon>Chitinophagaceae</taxon>
        <taxon>Chitinophaga</taxon>
    </lineage>
</organism>
<evidence type="ECO:0000313" key="2">
    <source>
        <dbReference type="Proteomes" id="UP000253410"/>
    </source>
</evidence>
<dbReference type="EMBL" id="QFFJ01000001">
    <property type="protein sequence ID" value="RBL91154.1"/>
    <property type="molecule type" value="Genomic_DNA"/>
</dbReference>